<feature type="region of interest" description="Disordered" evidence="1">
    <location>
        <begin position="137"/>
        <end position="161"/>
    </location>
</feature>
<dbReference type="EMBL" id="ML986487">
    <property type="protein sequence ID" value="KAF2278816.1"/>
    <property type="molecule type" value="Genomic_DNA"/>
</dbReference>
<organism evidence="2 3">
    <name type="scientific">Westerdykella ornata</name>
    <dbReference type="NCBI Taxonomy" id="318751"/>
    <lineage>
        <taxon>Eukaryota</taxon>
        <taxon>Fungi</taxon>
        <taxon>Dikarya</taxon>
        <taxon>Ascomycota</taxon>
        <taxon>Pezizomycotina</taxon>
        <taxon>Dothideomycetes</taxon>
        <taxon>Pleosporomycetidae</taxon>
        <taxon>Pleosporales</taxon>
        <taxon>Sporormiaceae</taxon>
        <taxon>Westerdykella</taxon>
    </lineage>
</organism>
<accession>A0A6A6JSU9</accession>
<gene>
    <name evidence="2" type="ORF">EI97DRAFT_440332</name>
</gene>
<evidence type="ECO:0000313" key="2">
    <source>
        <dbReference type="EMBL" id="KAF2278816.1"/>
    </source>
</evidence>
<sequence length="161" mass="17505">MGNISFVLENAVGEHIYAAIHLSSLLVQSWHIAVAVGLIPSHPYPAEINLMCSSTARKPLWGRNNNQSSANSLVDHKRVQTYSQKTREVDGQYRVQDGSSGLLDWPRTMTGSSGRNADVMVDFVSGTFESVFPSAVPGSRTNARNGSRWARAGNGTMAITR</sequence>
<evidence type="ECO:0000313" key="3">
    <source>
        <dbReference type="Proteomes" id="UP000800097"/>
    </source>
</evidence>
<name>A0A6A6JSU9_WESOR</name>
<dbReference type="Proteomes" id="UP000800097">
    <property type="component" value="Unassembled WGS sequence"/>
</dbReference>
<proteinExistence type="predicted"/>
<keyword evidence="3" id="KW-1185">Reference proteome</keyword>
<dbReference type="RefSeq" id="XP_033656355.1">
    <property type="nucleotide sequence ID" value="XM_033799619.1"/>
</dbReference>
<evidence type="ECO:0000256" key="1">
    <source>
        <dbReference type="SAM" id="MobiDB-lite"/>
    </source>
</evidence>
<dbReference type="AlphaFoldDB" id="A0A6A6JSU9"/>
<reference evidence="2" key="1">
    <citation type="journal article" date="2020" name="Stud. Mycol.">
        <title>101 Dothideomycetes genomes: a test case for predicting lifestyles and emergence of pathogens.</title>
        <authorList>
            <person name="Haridas S."/>
            <person name="Albert R."/>
            <person name="Binder M."/>
            <person name="Bloem J."/>
            <person name="Labutti K."/>
            <person name="Salamov A."/>
            <person name="Andreopoulos B."/>
            <person name="Baker S."/>
            <person name="Barry K."/>
            <person name="Bills G."/>
            <person name="Bluhm B."/>
            <person name="Cannon C."/>
            <person name="Castanera R."/>
            <person name="Culley D."/>
            <person name="Daum C."/>
            <person name="Ezra D."/>
            <person name="Gonzalez J."/>
            <person name="Henrissat B."/>
            <person name="Kuo A."/>
            <person name="Liang C."/>
            <person name="Lipzen A."/>
            <person name="Lutzoni F."/>
            <person name="Magnuson J."/>
            <person name="Mondo S."/>
            <person name="Nolan M."/>
            <person name="Ohm R."/>
            <person name="Pangilinan J."/>
            <person name="Park H.-J."/>
            <person name="Ramirez L."/>
            <person name="Alfaro M."/>
            <person name="Sun H."/>
            <person name="Tritt A."/>
            <person name="Yoshinaga Y."/>
            <person name="Zwiers L.-H."/>
            <person name="Turgeon B."/>
            <person name="Goodwin S."/>
            <person name="Spatafora J."/>
            <person name="Crous P."/>
            <person name="Grigoriev I."/>
        </authorList>
    </citation>
    <scope>NUCLEOTIDE SEQUENCE</scope>
    <source>
        <strain evidence="2">CBS 379.55</strain>
    </source>
</reference>
<protein>
    <submittedName>
        <fullName evidence="2">Uncharacterized protein</fullName>
    </submittedName>
</protein>
<dbReference type="GeneID" id="54552794"/>